<keyword evidence="2" id="KW-0812">Transmembrane</keyword>
<organism evidence="4 5">
    <name type="scientific">Periconia digitata</name>
    <dbReference type="NCBI Taxonomy" id="1303443"/>
    <lineage>
        <taxon>Eukaryota</taxon>
        <taxon>Fungi</taxon>
        <taxon>Dikarya</taxon>
        <taxon>Ascomycota</taxon>
        <taxon>Pezizomycotina</taxon>
        <taxon>Dothideomycetes</taxon>
        <taxon>Pleosporomycetidae</taxon>
        <taxon>Pleosporales</taxon>
        <taxon>Massarineae</taxon>
        <taxon>Periconiaceae</taxon>
        <taxon>Periconia</taxon>
    </lineage>
</organism>
<keyword evidence="2" id="KW-0472">Membrane</keyword>
<dbReference type="Pfam" id="PF20684">
    <property type="entry name" value="Fung_rhodopsin"/>
    <property type="match status" value="1"/>
</dbReference>
<reference evidence="4" key="1">
    <citation type="submission" date="2023-01" db="EMBL/GenBank/DDBJ databases">
        <authorList>
            <person name="Van Ghelder C."/>
            <person name="Rancurel C."/>
        </authorList>
    </citation>
    <scope>NUCLEOTIDE SEQUENCE</scope>
    <source>
        <strain evidence="4">CNCM I-4278</strain>
    </source>
</reference>
<dbReference type="EMBL" id="CAOQHR010000003">
    <property type="protein sequence ID" value="CAI6331889.1"/>
    <property type="molecule type" value="Genomic_DNA"/>
</dbReference>
<comment type="caution">
    <text evidence="4">The sequence shown here is derived from an EMBL/GenBank/DDBJ whole genome shotgun (WGS) entry which is preliminary data.</text>
</comment>
<feature type="transmembrane region" description="Helical" evidence="2">
    <location>
        <begin position="251"/>
        <end position="270"/>
    </location>
</feature>
<feature type="transmembrane region" description="Helical" evidence="2">
    <location>
        <begin position="137"/>
        <end position="155"/>
    </location>
</feature>
<feature type="transmembrane region" description="Helical" evidence="2">
    <location>
        <begin position="57"/>
        <end position="77"/>
    </location>
</feature>
<keyword evidence="2" id="KW-1133">Transmembrane helix</keyword>
<accession>A0A9W4U9E5</accession>
<feature type="compositionally biased region" description="Basic and acidic residues" evidence="1">
    <location>
        <begin position="317"/>
        <end position="332"/>
    </location>
</feature>
<dbReference type="PANTHER" id="PTHR38794">
    <property type="entry name" value="INTEGRAL MEMBRANE PROTEIN"/>
    <property type="match status" value="1"/>
</dbReference>
<evidence type="ECO:0000313" key="5">
    <source>
        <dbReference type="Proteomes" id="UP001152607"/>
    </source>
</evidence>
<dbReference type="Proteomes" id="UP001152607">
    <property type="component" value="Unassembled WGS sequence"/>
</dbReference>
<feature type="transmembrane region" description="Helical" evidence="2">
    <location>
        <begin position="19"/>
        <end position="37"/>
    </location>
</feature>
<feature type="transmembrane region" description="Helical" evidence="2">
    <location>
        <begin position="209"/>
        <end position="231"/>
    </location>
</feature>
<sequence>MGSPGNTISSTHRGPAVDIAIWLCFILCALSIVAKVWTKLGRRGREYQLGNLQLDDYLLVVSLAALAAYSVTVSQQVKAGLGKRLEDVDVRDVPKYEKTEYASHFLYIAAISSANAAGVVFGLMLEPSPSSLRMLQVTMGINILWFLTSTFATAFQCATPTPWHSINGKCFDRVAFWTTIDLINALLNICLAGILCRIVGILQMSRTRYLLLILFSSRILILIPTSFKISYLFKQRTSTPYDPTSTSVDVVISSILVATTTVMATSLPFMNPVMEHLQPGWATGAVRLSVGVDQRPPVTATSSGKREGDGSYIMETRSFKVESEARTQREGA</sequence>
<feature type="domain" description="Rhodopsin" evidence="3">
    <location>
        <begin position="50"/>
        <end position="275"/>
    </location>
</feature>
<dbReference type="InterPro" id="IPR049326">
    <property type="entry name" value="Rhodopsin_dom_fungi"/>
</dbReference>
<dbReference type="AlphaFoldDB" id="A0A9W4U9E5"/>
<feature type="region of interest" description="Disordered" evidence="1">
    <location>
        <begin position="296"/>
        <end position="332"/>
    </location>
</feature>
<evidence type="ECO:0000313" key="4">
    <source>
        <dbReference type="EMBL" id="CAI6331889.1"/>
    </source>
</evidence>
<evidence type="ECO:0000256" key="2">
    <source>
        <dbReference type="SAM" id="Phobius"/>
    </source>
</evidence>
<feature type="transmembrane region" description="Helical" evidence="2">
    <location>
        <begin position="105"/>
        <end position="125"/>
    </location>
</feature>
<evidence type="ECO:0000259" key="3">
    <source>
        <dbReference type="Pfam" id="PF20684"/>
    </source>
</evidence>
<dbReference type="OrthoDB" id="3918601at2759"/>
<gene>
    <name evidence="4" type="ORF">PDIGIT_LOCUS4918</name>
</gene>
<keyword evidence="5" id="KW-1185">Reference proteome</keyword>
<name>A0A9W4U9E5_9PLEO</name>
<feature type="transmembrane region" description="Helical" evidence="2">
    <location>
        <begin position="175"/>
        <end position="202"/>
    </location>
</feature>
<evidence type="ECO:0000256" key="1">
    <source>
        <dbReference type="SAM" id="MobiDB-lite"/>
    </source>
</evidence>
<protein>
    <recommendedName>
        <fullName evidence="3">Rhodopsin domain-containing protein</fullName>
    </recommendedName>
</protein>
<dbReference type="PANTHER" id="PTHR38794:SF1">
    <property type="entry name" value="INTEGRAL MEMBRANE PROTEIN"/>
    <property type="match status" value="1"/>
</dbReference>
<proteinExistence type="predicted"/>